<feature type="region of interest" description="Disordered" evidence="1">
    <location>
        <begin position="1"/>
        <end position="30"/>
    </location>
</feature>
<reference evidence="2 3" key="1">
    <citation type="submission" date="2019-01" db="EMBL/GenBank/DDBJ databases">
        <title>Genomic insights into a novel species Rhodoferax sp.</title>
        <authorList>
            <person name="Jin L."/>
        </authorList>
    </citation>
    <scope>NUCLEOTIDE SEQUENCE [LARGE SCALE GENOMIC DNA]</scope>
    <source>
        <strain evidence="2 3">CHu59-6-5</strain>
    </source>
</reference>
<protein>
    <submittedName>
        <fullName evidence="2">Uncharacterized protein</fullName>
    </submittedName>
</protein>
<keyword evidence="3" id="KW-1185">Reference proteome</keyword>
<dbReference type="Pfam" id="PF15887">
    <property type="entry name" value="Peptidase_Mx"/>
    <property type="match status" value="1"/>
</dbReference>
<organism evidence="2 3">
    <name type="scientific">Rhodoferax sediminis</name>
    <dbReference type="NCBI Taxonomy" id="2509614"/>
    <lineage>
        <taxon>Bacteria</taxon>
        <taxon>Pseudomonadati</taxon>
        <taxon>Pseudomonadota</taxon>
        <taxon>Betaproteobacteria</taxon>
        <taxon>Burkholderiales</taxon>
        <taxon>Comamonadaceae</taxon>
        <taxon>Rhodoferax</taxon>
    </lineage>
</organism>
<evidence type="ECO:0000313" key="2">
    <source>
        <dbReference type="EMBL" id="QDL39576.1"/>
    </source>
</evidence>
<evidence type="ECO:0000313" key="3">
    <source>
        <dbReference type="Proteomes" id="UP000316798"/>
    </source>
</evidence>
<dbReference type="KEGG" id="rhf:EUB48_01110"/>
<dbReference type="InterPro" id="IPR031321">
    <property type="entry name" value="UCP012641"/>
</dbReference>
<gene>
    <name evidence="2" type="ORF">EUB48_01110</name>
</gene>
<dbReference type="OrthoDB" id="256753at2"/>
<name>A0A515DGM1_9BURK</name>
<accession>A0A515DGM1</accession>
<sequence length="104" mass="11389">MGQVRGRQAAPRGAALGAGARRAAAARRRPDDAGAAPFLEFINSWIQLTSVLNELSRSMGQPVFYPFVLSRAVVGKLQFVHRVIRAACADRHQNRPQPIQGMPR</sequence>
<feature type="compositionally biased region" description="Low complexity" evidence="1">
    <location>
        <begin position="1"/>
        <end position="23"/>
    </location>
</feature>
<evidence type="ECO:0000256" key="1">
    <source>
        <dbReference type="SAM" id="MobiDB-lite"/>
    </source>
</evidence>
<dbReference type="Proteomes" id="UP000316798">
    <property type="component" value="Chromosome"/>
</dbReference>
<proteinExistence type="predicted"/>
<dbReference type="EMBL" id="CP035503">
    <property type="protein sequence ID" value="QDL39576.1"/>
    <property type="molecule type" value="Genomic_DNA"/>
</dbReference>
<dbReference type="AlphaFoldDB" id="A0A515DGM1"/>